<dbReference type="InterPro" id="IPR007263">
    <property type="entry name" value="DCC1-like"/>
</dbReference>
<organism evidence="1 2">
    <name type="scientific">Chitinophaga chungangae</name>
    <dbReference type="NCBI Taxonomy" id="2821488"/>
    <lineage>
        <taxon>Bacteria</taxon>
        <taxon>Pseudomonadati</taxon>
        <taxon>Bacteroidota</taxon>
        <taxon>Chitinophagia</taxon>
        <taxon>Chitinophagales</taxon>
        <taxon>Chitinophagaceae</taxon>
        <taxon>Chitinophaga</taxon>
    </lineage>
</organism>
<dbReference type="RefSeq" id="WP_209147487.1">
    <property type="nucleotide sequence ID" value="NZ_JAGHKP010000003.1"/>
</dbReference>
<dbReference type="EMBL" id="JAGHKP010000003">
    <property type="protein sequence ID" value="MBO9154370.1"/>
    <property type="molecule type" value="Genomic_DNA"/>
</dbReference>
<dbReference type="Pfam" id="PF04134">
    <property type="entry name" value="DCC1-like"/>
    <property type="match status" value="1"/>
</dbReference>
<dbReference type="PANTHER" id="PTHR33639:SF2">
    <property type="entry name" value="DUF393 DOMAIN-CONTAINING PROTEIN"/>
    <property type="match status" value="1"/>
</dbReference>
<evidence type="ECO:0000313" key="2">
    <source>
        <dbReference type="Proteomes" id="UP000679126"/>
    </source>
</evidence>
<dbReference type="InterPro" id="IPR052927">
    <property type="entry name" value="DCC_oxidoreductase"/>
</dbReference>
<protein>
    <submittedName>
        <fullName evidence="1">Thiol-disulfide oxidoreductase DCC family protein</fullName>
    </submittedName>
</protein>
<keyword evidence="2" id="KW-1185">Reference proteome</keyword>
<evidence type="ECO:0000313" key="1">
    <source>
        <dbReference type="EMBL" id="MBO9154370.1"/>
    </source>
</evidence>
<reference evidence="2" key="1">
    <citation type="submission" date="2021-03" db="EMBL/GenBank/DDBJ databases">
        <title>Assistant Professor.</title>
        <authorList>
            <person name="Huq M.A."/>
        </authorList>
    </citation>
    <scope>NUCLEOTIDE SEQUENCE [LARGE SCALE GENOMIC DNA]</scope>
    <source>
        <strain evidence="2">MAH-28</strain>
    </source>
</reference>
<comment type="caution">
    <text evidence="1">The sequence shown here is derived from an EMBL/GenBank/DDBJ whole genome shotgun (WGS) entry which is preliminary data.</text>
</comment>
<sequence>MEHAVILFDGVCNFCNASVNFLIRRDGRDHFRFAPLQSATGRALQEQYHFDPAALNTFILVENGKTFSKSTAALKVARRLGFPLNMTYAFIIVPRFLRDAAYNLVAKNRYKWFGKKESCMVPDERTRRKFL</sequence>
<gene>
    <name evidence="1" type="ORF">J7I43_19245</name>
</gene>
<name>A0ABS3YI55_9BACT</name>
<proteinExistence type="predicted"/>
<dbReference type="PANTHER" id="PTHR33639">
    <property type="entry name" value="THIOL-DISULFIDE OXIDOREDUCTASE DCC"/>
    <property type="match status" value="1"/>
</dbReference>
<dbReference type="Proteomes" id="UP000679126">
    <property type="component" value="Unassembled WGS sequence"/>
</dbReference>
<accession>A0ABS3YI55</accession>